<dbReference type="SUPFAM" id="SSF53850">
    <property type="entry name" value="Periplasmic binding protein-like II"/>
    <property type="match status" value="1"/>
</dbReference>
<dbReference type="PANTHER" id="PTHR30537:SF3">
    <property type="entry name" value="TRANSCRIPTIONAL REGULATORY PROTEIN"/>
    <property type="match status" value="1"/>
</dbReference>
<organism evidence="6 7">
    <name type="scientific">Photobacterium atrarenae</name>
    <dbReference type="NCBI Taxonomy" id="865757"/>
    <lineage>
        <taxon>Bacteria</taxon>
        <taxon>Pseudomonadati</taxon>
        <taxon>Pseudomonadota</taxon>
        <taxon>Gammaproteobacteria</taxon>
        <taxon>Vibrionales</taxon>
        <taxon>Vibrionaceae</taxon>
        <taxon>Photobacterium</taxon>
    </lineage>
</organism>
<name>A0ABY5GDF2_9GAMM</name>
<keyword evidence="3" id="KW-0238">DNA-binding</keyword>
<dbReference type="InterPro" id="IPR005119">
    <property type="entry name" value="LysR_subst-bd"/>
</dbReference>
<evidence type="ECO:0000259" key="5">
    <source>
        <dbReference type="PROSITE" id="PS50931"/>
    </source>
</evidence>
<keyword evidence="4" id="KW-0804">Transcription</keyword>
<comment type="similarity">
    <text evidence="1">Belongs to the LysR transcriptional regulatory family.</text>
</comment>
<evidence type="ECO:0000313" key="6">
    <source>
        <dbReference type="EMBL" id="UTV27225.1"/>
    </source>
</evidence>
<dbReference type="Pfam" id="PF03466">
    <property type="entry name" value="LysR_substrate"/>
    <property type="match status" value="1"/>
</dbReference>
<dbReference type="PANTHER" id="PTHR30537">
    <property type="entry name" value="HTH-TYPE TRANSCRIPTIONAL REGULATOR"/>
    <property type="match status" value="1"/>
</dbReference>
<evidence type="ECO:0000256" key="1">
    <source>
        <dbReference type="ARBA" id="ARBA00009437"/>
    </source>
</evidence>
<dbReference type="InterPro" id="IPR058163">
    <property type="entry name" value="LysR-type_TF_proteobact-type"/>
</dbReference>
<evidence type="ECO:0000313" key="7">
    <source>
        <dbReference type="Proteomes" id="UP001057998"/>
    </source>
</evidence>
<protein>
    <submittedName>
        <fullName evidence="6">LysR family transcriptional regulator</fullName>
    </submittedName>
</protein>
<dbReference type="Pfam" id="PF00126">
    <property type="entry name" value="HTH_1"/>
    <property type="match status" value="1"/>
</dbReference>
<dbReference type="CDD" id="cd05466">
    <property type="entry name" value="PBP2_LTTR_substrate"/>
    <property type="match status" value="1"/>
</dbReference>
<dbReference type="EMBL" id="CP101508">
    <property type="protein sequence ID" value="UTV27225.1"/>
    <property type="molecule type" value="Genomic_DNA"/>
</dbReference>
<evidence type="ECO:0000256" key="4">
    <source>
        <dbReference type="ARBA" id="ARBA00023163"/>
    </source>
</evidence>
<dbReference type="Proteomes" id="UP001057998">
    <property type="component" value="Chromosome 1"/>
</dbReference>
<evidence type="ECO:0000256" key="2">
    <source>
        <dbReference type="ARBA" id="ARBA00023015"/>
    </source>
</evidence>
<dbReference type="InterPro" id="IPR036390">
    <property type="entry name" value="WH_DNA-bd_sf"/>
</dbReference>
<dbReference type="Gene3D" id="3.40.190.290">
    <property type="match status" value="1"/>
</dbReference>
<feature type="domain" description="HTH lysR-type" evidence="5">
    <location>
        <begin position="8"/>
        <end position="65"/>
    </location>
</feature>
<dbReference type="Gene3D" id="1.10.10.10">
    <property type="entry name" value="Winged helix-like DNA-binding domain superfamily/Winged helix DNA-binding domain"/>
    <property type="match status" value="1"/>
</dbReference>
<evidence type="ECO:0000256" key="3">
    <source>
        <dbReference type="ARBA" id="ARBA00023125"/>
    </source>
</evidence>
<keyword evidence="7" id="KW-1185">Reference proteome</keyword>
<keyword evidence="2" id="KW-0805">Transcription regulation</keyword>
<gene>
    <name evidence="6" type="ORF">NNL38_12920</name>
</gene>
<sequence length="294" mass="32921">MNWKTIDFDWNHAKAFLVTAKEGSFSAAARALDLTQPTLGRQVSALEQALGVALFERVGKQLQLTEDGIELLSHIEPMGEAASRVSLAATGRSQSLQGNVAIAASEIDALYRLPPIIAQLRQLEPGIEIEVVVSNEVSDLQRREADIAIRSFRPRQPGLIAKKVRDLPVWFYATGQYLDTVPGQDGDKKVRQVDFIGFDRSSLVIDRLSEHGWQLSPENFPVISKFHPLHVELARQHVGLTFLPEDIGDRQPELVRAFPQFGPPLSLSMWLVCHQELRTSLRVQRVFQFLAQTL</sequence>
<dbReference type="PROSITE" id="PS50931">
    <property type="entry name" value="HTH_LYSR"/>
    <property type="match status" value="1"/>
</dbReference>
<dbReference type="InterPro" id="IPR036388">
    <property type="entry name" value="WH-like_DNA-bd_sf"/>
</dbReference>
<dbReference type="RefSeq" id="WP_255388439.1">
    <property type="nucleotide sequence ID" value="NZ_CP101508.1"/>
</dbReference>
<reference evidence="6" key="1">
    <citation type="submission" date="2022-07" db="EMBL/GenBank/DDBJ databases">
        <title>Genome sequencing of Photobacterium atrarenae GJH2-4.</title>
        <authorList>
            <person name="Park S.-J."/>
        </authorList>
    </citation>
    <scope>NUCLEOTIDE SEQUENCE</scope>
    <source>
        <strain evidence="6">GJH2-4</strain>
    </source>
</reference>
<proteinExistence type="inferred from homology"/>
<dbReference type="InterPro" id="IPR000847">
    <property type="entry name" value="LysR_HTH_N"/>
</dbReference>
<dbReference type="PRINTS" id="PR00039">
    <property type="entry name" value="HTHLYSR"/>
</dbReference>
<dbReference type="SUPFAM" id="SSF46785">
    <property type="entry name" value="Winged helix' DNA-binding domain"/>
    <property type="match status" value="1"/>
</dbReference>
<accession>A0ABY5GDF2</accession>